<gene>
    <name evidence="1" type="ORF">DAPPUDRAFT_335728</name>
</gene>
<dbReference type="HOGENOM" id="CLU_2374921_0_0_1"/>
<dbReference type="AlphaFoldDB" id="E9HYD0"/>
<dbReference type="EMBL" id="GL733139">
    <property type="protein sequence ID" value="EFX63248.1"/>
    <property type="molecule type" value="Genomic_DNA"/>
</dbReference>
<sequence>MVMSPYEKTAFVPVKCTSKQDSVAVPTEKRLTFRLSELETQPNEDNCELYDLTDLPVKNHVSQIHFIIVDCFVHGFFGDKSLGEIQQILLRDCYI</sequence>
<protein>
    <submittedName>
        <fullName evidence="1">Uncharacterized protein</fullName>
    </submittedName>
</protein>
<evidence type="ECO:0000313" key="2">
    <source>
        <dbReference type="Proteomes" id="UP000000305"/>
    </source>
</evidence>
<reference evidence="1 2" key="1">
    <citation type="journal article" date="2011" name="Science">
        <title>The ecoresponsive genome of Daphnia pulex.</title>
        <authorList>
            <person name="Colbourne J.K."/>
            <person name="Pfrender M.E."/>
            <person name="Gilbert D."/>
            <person name="Thomas W.K."/>
            <person name="Tucker A."/>
            <person name="Oakley T.H."/>
            <person name="Tokishita S."/>
            <person name="Aerts A."/>
            <person name="Arnold G.J."/>
            <person name="Basu M.K."/>
            <person name="Bauer D.J."/>
            <person name="Caceres C.E."/>
            <person name="Carmel L."/>
            <person name="Casola C."/>
            <person name="Choi J.H."/>
            <person name="Detter J.C."/>
            <person name="Dong Q."/>
            <person name="Dusheyko S."/>
            <person name="Eads B.D."/>
            <person name="Frohlich T."/>
            <person name="Geiler-Samerotte K.A."/>
            <person name="Gerlach D."/>
            <person name="Hatcher P."/>
            <person name="Jogdeo S."/>
            <person name="Krijgsveld J."/>
            <person name="Kriventseva E.V."/>
            <person name="Kultz D."/>
            <person name="Laforsch C."/>
            <person name="Lindquist E."/>
            <person name="Lopez J."/>
            <person name="Manak J.R."/>
            <person name="Muller J."/>
            <person name="Pangilinan J."/>
            <person name="Patwardhan R.P."/>
            <person name="Pitluck S."/>
            <person name="Pritham E.J."/>
            <person name="Rechtsteiner A."/>
            <person name="Rho M."/>
            <person name="Rogozin I.B."/>
            <person name="Sakarya O."/>
            <person name="Salamov A."/>
            <person name="Schaack S."/>
            <person name="Shapiro H."/>
            <person name="Shiga Y."/>
            <person name="Skalitzky C."/>
            <person name="Smith Z."/>
            <person name="Souvorov A."/>
            <person name="Sung W."/>
            <person name="Tang Z."/>
            <person name="Tsuchiya D."/>
            <person name="Tu H."/>
            <person name="Vos H."/>
            <person name="Wang M."/>
            <person name="Wolf Y.I."/>
            <person name="Yamagata H."/>
            <person name="Yamada T."/>
            <person name="Ye Y."/>
            <person name="Shaw J.R."/>
            <person name="Andrews J."/>
            <person name="Crease T.J."/>
            <person name="Tang H."/>
            <person name="Lucas S.M."/>
            <person name="Robertson H.M."/>
            <person name="Bork P."/>
            <person name="Koonin E.V."/>
            <person name="Zdobnov E.M."/>
            <person name="Grigoriev I.V."/>
            <person name="Lynch M."/>
            <person name="Boore J.L."/>
        </authorList>
    </citation>
    <scope>NUCLEOTIDE SEQUENCE [LARGE SCALE GENOMIC DNA]</scope>
</reference>
<keyword evidence="2" id="KW-1185">Reference proteome</keyword>
<name>E9HYD0_DAPPU</name>
<organism evidence="1 2">
    <name type="scientific">Daphnia pulex</name>
    <name type="common">Water flea</name>
    <dbReference type="NCBI Taxonomy" id="6669"/>
    <lineage>
        <taxon>Eukaryota</taxon>
        <taxon>Metazoa</taxon>
        <taxon>Ecdysozoa</taxon>
        <taxon>Arthropoda</taxon>
        <taxon>Crustacea</taxon>
        <taxon>Branchiopoda</taxon>
        <taxon>Diplostraca</taxon>
        <taxon>Cladocera</taxon>
        <taxon>Anomopoda</taxon>
        <taxon>Daphniidae</taxon>
        <taxon>Daphnia</taxon>
    </lineage>
</organism>
<evidence type="ECO:0000313" key="1">
    <source>
        <dbReference type="EMBL" id="EFX63248.1"/>
    </source>
</evidence>
<proteinExistence type="predicted"/>
<dbReference type="InParanoid" id="E9HYD0"/>
<dbReference type="Proteomes" id="UP000000305">
    <property type="component" value="Unassembled WGS sequence"/>
</dbReference>
<dbReference type="KEGG" id="dpx:DAPPUDRAFT_335728"/>
<accession>E9HYD0</accession>